<dbReference type="AlphaFoldDB" id="A0A917S390"/>
<dbReference type="InterPro" id="IPR017911">
    <property type="entry name" value="MacB-like_ATP-bd"/>
</dbReference>
<evidence type="ECO:0000256" key="8">
    <source>
        <dbReference type="ARBA" id="ARBA00024359"/>
    </source>
</evidence>
<reference evidence="12" key="1">
    <citation type="journal article" date="2014" name="Int. J. Syst. Evol. Microbiol.">
        <title>Complete genome sequence of Corynebacterium casei LMG S-19264T (=DSM 44701T), isolated from a smear-ripened cheese.</title>
        <authorList>
            <consortium name="US DOE Joint Genome Institute (JGI-PGF)"/>
            <person name="Walter F."/>
            <person name="Albersmeier A."/>
            <person name="Kalinowski J."/>
            <person name="Ruckert C."/>
        </authorList>
    </citation>
    <scope>NUCLEOTIDE SEQUENCE</scope>
    <source>
        <strain evidence="12">JCM 15325</strain>
    </source>
</reference>
<dbReference type="Gene3D" id="3.40.50.300">
    <property type="entry name" value="P-loop containing nucleotide triphosphate hydrolases"/>
    <property type="match status" value="1"/>
</dbReference>
<keyword evidence="7" id="KW-0472">Membrane</keyword>
<name>A0A917S390_9BACL</name>
<dbReference type="InterPro" id="IPR003593">
    <property type="entry name" value="AAA+_ATPase"/>
</dbReference>
<comment type="caution">
    <text evidence="12">The sequence shown here is derived from an EMBL/GenBank/DDBJ whole genome shotgun (WGS) entry which is preliminary data.</text>
</comment>
<keyword evidence="3" id="KW-0813">Transport</keyword>
<evidence type="ECO:0000256" key="4">
    <source>
        <dbReference type="ARBA" id="ARBA00022475"/>
    </source>
</evidence>
<dbReference type="EMBL" id="BMOK01000007">
    <property type="protein sequence ID" value="GGL54825.1"/>
    <property type="molecule type" value="Genomic_DNA"/>
</dbReference>
<sequence length="232" mass="25570">MAVLELLHVSKIYGKGHTEVTALKPIRFSADKGELIAVIGPSGSGKSTFLTIAGGLQKPTGGSVFINGRDLTRLNEKKRALIRLREIGFILQSSHLVPYLTVDNQFRLLDRVKKRNMNKDEREKLLSDLGIRKLKKKYPADLSGGEKQRVAIAKALYTNPSLLLADEPTASLDSGRAFEVMSILSHETKEKNKATIVVTHDNRLIHYCDKVYTIVDGELTPLSGTDSADAET</sequence>
<dbReference type="InterPro" id="IPR017871">
    <property type="entry name" value="ABC_transporter-like_CS"/>
</dbReference>
<dbReference type="InterPro" id="IPR015854">
    <property type="entry name" value="ABC_transpr_LolD-like"/>
</dbReference>
<dbReference type="PANTHER" id="PTHR24220">
    <property type="entry name" value="IMPORT ATP-BINDING PROTEIN"/>
    <property type="match status" value="1"/>
</dbReference>
<comment type="function">
    <text evidence="10">Part of the ABC transporter complex hrt involved in hemin import. Responsible for energy coupling to the transport system.</text>
</comment>
<dbReference type="GO" id="GO:0005886">
    <property type="term" value="C:plasma membrane"/>
    <property type="evidence" value="ECO:0007669"/>
    <property type="project" value="UniProtKB-SubCell"/>
</dbReference>
<comment type="subcellular location">
    <subcellularLocation>
        <location evidence="1">Cell membrane</location>
        <topology evidence="1">Peripheral membrane protein</topology>
    </subcellularLocation>
</comment>
<dbReference type="Proteomes" id="UP000654670">
    <property type="component" value="Unassembled WGS sequence"/>
</dbReference>
<dbReference type="SMART" id="SM00382">
    <property type="entry name" value="AAA"/>
    <property type="match status" value="1"/>
</dbReference>
<evidence type="ECO:0000313" key="12">
    <source>
        <dbReference type="EMBL" id="GGL54825.1"/>
    </source>
</evidence>
<organism evidence="12 13">
    <name type="scientific">Sporolactobacillus putidus</name>
    <dbReference type="NCBI Taxonomy" id="492735"/>
    <lineage>
        <taxon>Bacteria</taxon>
        <taxon>Bacillati</taxon>
        <taxon>Bacillota</taxon>
        <taxon>Bacilli</taxon>
        <taxon>Bacillales</taxon>
        <taxon>Sporolactobacillaceae</taxon>
        <taxon>Sporolactobacillus</taxon>
    </lineage>
</organism>
<dbReference type="CDD" id="cd03255">
    <property type="entry name" value="ABC_MJ0796_LolCDE_FtsE"/>
    <property type="match status" value="1"/>
</dbReference>
<evidence type="ECO:0000256" key="2">
    <source>
        <dbReference type="ARBA" id="ARBA00011131"/>
    </source>
</evidence>
<evidence type="ECO:0000259" key="11">
    <source>
        <dbReference type="PROSITE" id="PS50893"/>
    </source>
</evidence>
<gene>
    <name evidence="12" type="ORF">GCM10007968_18600</name>
</gene>
<evidence type="ECO:0000256" key="9">
    <source>
        <dbReference type="ARBA" id="ARBA00024432"/>
    </source>
</evidence>
<dbReference type="GO" id="GO:0022857">
    <property type="term" value="F:transmembrane transporter activity"/>
    <property type="evidence" value="ECO:0007669"/>
    <property type="project" value="TreeGrafter"/>
</dbReference>
<reference evidence="12" key="2">
    <citation type="submission" date="2020-09" db="EMBL/GenBank/DDBJ databases">
        <authorList>
            <person name="Sun Q."/>
            <person name="Ohkuma M."/>
        </authorList>
    </citation>
    <scope>NUCLEOTIDE SEQUENCE</scope>
    <source>
        <strain evidence="12">JCM 15325</strain>
    </source>
</reference>
<keyword evidence="13" id="KW-1185">Reference proteome</keyword>
<comment type="similarity">
    <text evidence="8">Belongs to the ABC transporter superfamily. HrtA family.</text>
</comment>
<dbReference type="InterPro" id="IPR027417">
    <property type="entry name" value="P-loop_NTPase"/>
</dbReference>
<dbReference type="Pfam" id="PF00005">
    <property type="entry name" value="ABC_tran"/>
    <property type="match status" value="1"/>
</dbReference>
<evidence type="ECO:0000256" key="7">
    <source>
        <dbReference type="ARBA" id="ARBA00023136"/>
    </source>
</evidence>
<feature type="domain" description="ABC transporter" evidence="11">
    <location>
        <begin position="4"/>
        <end position="232"/>
    </location>
</feature>
<dbReference type="PROSITE" id="PS00211">
    <property type="entry name" value="ABC_TRANSPORTER_1"/>
    <property type="match status" value="1"/>
</dbReference>
<dbReference type="PROSITE" id="PS50893">
    <property type="entry name" value="ABC_TRANSPORTER_2"/>
    <property type="match status" value="1"/>
</dbReference>
<accession>A0A917S390</accession>
<keyword evidence="4" id="KW-1003">Cell membrane</keyword>
<evidence type="ECO:0000313" key="13">
    <source>
        <dbReference type="Proteomes" id="UP000654670"/>
    </source>
</evidence>
<dbReference type="PANTHER" id="PTHR24220:SF666">
    <property type="entry name" value="HEMIN IMPORT ATP-BINDING PROTEIN HRTA-RELATED"/>
    <property type="match status" value="1"/>
</dbReference>
<evidence type="ECO:0000256" key="6">
    <source>
        <dbReference type="ARBA" id="ARBA00022840"/>
    </source>
</evidence>
<dbReference type="GO" id="GO:0016887">
    <property type="term" value="F:ATP hydrolysis activity"/>
    <property type="evidence" value="ECO:0007669"/>
    <property type="project" value="InterPro"/>
</dbReference>
<evidence type="ECO:0000256" key="1">
    <source>
        <dbReference type="ARBA" id="ARBA00004202"/>
    </source>
</evidence>
<dbReference type="SUPFAM" id="SSF52540">
    <property type="entry name" value="P-loop containing nucleoside triphosphate hydrolases"/>
    <property type="match status" value="1"/>
</dbReference>
<protein>
    <recommendedName>
        <fullName evidence="9">Putative hemin import ATP-binding protein HrtA</fullName>
    </recommendedName>
</protein>
<comment type="subunit">
    <text evidence="2">The complex is composed of two ATP-binding proteins (HrtA), two transmembrane proteins (HrtB) and a solute-binding protein.</text>
</comment>
<dbReference type="GO" id="GO:0005524">
    <property type="term" value="F:ATP binding"/>
    <property type="evidence" value="ECO:0007669"/>
    <property type="project" value="UniProtKB-KW"/>
</dbReference>
<keyword evidence="6 12" id="KW-0067">ATP-binding</keyword>
<dbReference type="RefSeq" id="WP_188802837.1">
    <property type="nucleotide sequence ID" value="NZ_BMOK01000007.1"/>
</dbReference>
<evidence type="ECO:0000256" key="5">
    <source>
        <dbReference type="ARBA" id="ARBA00022741"/>
    </source>
</evidence>
<evidence type="ECO:0000256" key="3">
    <source>
        <dbReference type="ARBA" id="ARBA00022448"/>
    </source>
</evidence>
<evidence type="ECO:0000256" key="10">
    <source>
        <dbReference type="ARBA" id="ARBA00024721"/>
    </source>
</evidence>
<keyword evidence="5" id="KW-0547">Nucleotide-binding</keyword>
<dbReference type="InterPro" id="IPR003439">
    <property type="entry name" value="ABC_transporter-like_ATP-bd"/>
</dbReference>
<proteinExistence type="inferred from homology"/>